<proteinExistence type="inferred from homology"/>
<evidence type="ECO:0000259" key="16">
    <source>
        <dbReference type="Pfam" id="PF13868"/>
    </source>
</evidence>
<evidence type="ECO:0000313" key="18">
    <source>
        <dbReference type="Proteomes" id="UP000193920"/>
    </source>
</evidence>
<dbReference type="PANTHER" id="PTHR19265:SF0">
    <property type="entry name" value="MEIOSIS-SPECIFIC NUCLEAR STRUCTURAL PROTEIN 1"/>
    <property type="match status" value="1"/>
</dbReference>
<evidence type="ECO:0000256" key="1">
    <source>
        <dbReference type="ARBA" id="ARBA00004123"/>
    </source>
</evidence>
<name>A0A1Y2EM54_9FUNG</name>
<comment type="similarity">
    <text evidence="3">Belongs to the MNS1 family.</text>
</comment>
<evidence type="ECO:0000256" key="13">
    <source>
        <dbReference type="ARBA" id="ARBA00046114"/>
    </source>
</evidence>
<dbReference type="Proteomes" id="UP000193920">
    <property type="component" value="Unassembled WGS sequence"/>
</dbReference>
<feature type="region of interest" description="Disordered" evidence="15">
    <location>
        <begin position="1"/>
        <end position="27"/>
    </location>
</feature>
<feature type="coiled-coil region" evidence="14">
    <location>
        <begin position="152"/>
        <end position="183"/>
    </location>
</feature>
<dbReference type="EMBL" id="MCOG01000038">
    <property type="protein sequence ID" value="ORY72618.1"/>
    <property type="molecule type" value="Genomic_DNA"/>
</dbReference>
<evidence type="ECO:0000256" key="14">
    <source>
        <dbReference type="SAM" id="Coils"/>
    </source>
</evidence>
<keyword evidence="7 14" id="KW-0175">Coiled coil</keyword>
<keyword evidence="6" id="KW-0282">Flagellum</keyword>
<accession>A0A1Y2EM54</accession>
<dbReference type="InterPro" id="IPR043597">
    <property type="entry name" value="TPH_dom"/>
</dbReference>
<evidence type="ECO:0000256" key="11">
    <source>
        <dbReference type="ARBA" id="ARBA00023254"/>
    </source>
</evidence>
<keyword evidence="9" id="KW-0206">Cytoskeleton</keyword>
<feature type="coiled-coil region" evidence="14">
    <location>
        <begin position="269"/>
        <end position="361"/>
    </location>
</feature>
<evidence type="ECO:0000256" key="8">
    <source>
        <dbReference type="ARBA" id="ARBA00023069"/>
    </source>
</evidence>
<evidence type="ECO:0000256" key="2">
    <source>
        <dbReference type="ARBA" id="ARBA00004611"/>
    </source>
</evidence>
<dbReference type="PANTHER" id="PTHR19265">
    <property type="entry name" value="MEIOSIS-SPECIFIC NUCLEAR STRUCTURAL PROTEIN 1"/>
    <property type="match status" value="1"/>
</dbReference>
<evidence type="ECO:0000256" key="6">
    <source>
        <dbReference type="ARBA" id="ARBA00022846"/>
    </source>
</evidence>
<dbReference type="Pfam" id="PF13868">
    <property type="entry name" value="TPH"/>
    <property type="match status" value="1"/>
</dbReference>
<keyword evidence="12" id="KW-0966">Cell projection</keyword>
<dbReference type="GO" id="GO:0005634">
    <property type="term" value="C:nucleus"/>
    <property type="evidence" value="ECO:0007669"/>
    <property type="project" value="UniProtKB-SubCell"/>
</dbReference>
<evidence type="ECO:0000256" key="4">
    <source>
        <dbReference type="ARBA" id="ARBA00014813"/>
    </source>
</evidence>
<comment type="caution">
    <text evidence="17">The sequence shown here is derived from an EMBL/GenBank/DDBJ whole genome shotgun (WGS) entry which is preliminary data.</text>
</comment>
<evidence type="ECO:0000256" key="15">
    <source>
        <dbReference type="SAM" id="MobiDB-lite"/>
    </source>
</evidence>
<evidence type="ECO:0000256" key="5">
    <source>
        <dbReference type="ARBA" id="ARBA00022490"/>
    </source>
</evidence>
<comment type="function">
    <text evidence="13">Microtubule inner protein (MIP) part of the dynein-decorated doublet microtubules (DMTs) in cilia axoneme, which is required for motile cilia beating. May play a role in the control of meiotic division and germ cell differentiation through regulation of pairing and recombination during meiosis. Required for sperm flagella assembly. May play a role in the assembly and function of the outer dynein arm-docking complex (ODA-DC). ODA-DC mediates outer dynein arms (ODA) binding onto the axonemal doublet microtubules.</text>
</comment>
<keyword evidence="10" id="KW-0539">Nucleus</keyword>
<reference evidence="17 18" key="1">
    <citation type="submission" date="2016-08" db="EMBL/GenBank/DDBJ databases">
        <title>A Parts List for Fungal Cellulosomes Revealed by Comparative Genomics.</title>
        <authorList>
            <consortium name="DOE Joint Genome Institute"/>
            <person name="Haitjema C.H."/>
            <person name="Gilmore S.P."/>
            <person name="Henske J.K."/>
            <person name="Solomon K.V."/>
            <person name="De Groot R."/>
            <person name="Kuo A."/>
            <person name="Mondo S.J."/>
            <person name="Salamov A.A."/>
            <person name="Labutti K."/>
            <person name="Zhao Z."/>
            <person name="Chiniquy J."/>
            <person name="Barry K."/>
            <person name="Brewer H.M."/>
            <person name="Purvine S.O."/>
            <person name="Wright A.T."/>
            <person name="Boxma B."/>
            <person name="Van Alen T."/>
            <person name="Hackstein J.H."/>
            <person name="Baker S.E."/>
            <person name="Grigoriev I.V."/>
            <person name="O'Malley M.A."/>
        </authorList>
    </citation>
    <scope>NUCLEOTIDE SEQUENCE [LARGE SCALE GENOMIC DNA]</scope>
    <source>
        <strain evidence="17 18">G1</strain>
    </source>
</reference>
<gene>
    <name evidence="17" type="ORF">LY90DRAFT_699884</name>
</gene>
<evidence type="ECO:0000256" key="3">
    <source>
        <dbReference type="ARBA" id="ARBA00009158"/>
    </source>
</evidence>
<evidence type="ECO:0000256" key="7">
    <source>
        <dbReference type="ARBA" id="ARBA00023054"/>
    </source>
</evidence>
<keyword evidence="11" id="KW-0469">Meiosis</keyword>
<feature type="coiled-coil region" evidence="14">
    <location>
        <begin position="79"/>
        <end position="109"/>
    </location>
</feature>
<evidence type="ECO:0000256" key="10">
    <source>
        <dbReference type="ARBA" id="ARBA00023242"/>
    </source>
</evidence>
<keyword evidence="8" id="KW-0969">Cilium</keyword>
<dbReference type="STRING" id="1754190.A0A1Y2EM54"/>
<evidence type="ECO:0000256" key="9">
    <source>
        <dbReference type="ARBA" id="ARBA00023212"/>
    </source>
</evidence>
<feature type="domain" description="Trichohyalin-plectin-homology" evidence="16">
    <location>
        <begin position="137"/>
        <end position="485"/>
    </location>
</feature>
<protein>
    <recommendedName>
        <fullName evidence="4">Meiosis-specific nuclear structural protein 1</fullName>
    </recommendedName>
</protein>
<dbReference type="OrthoDB" id="197839at2759"/>
<dbReference type="GO" id="GO:0051321">
    <property type="term" value="P:meiotic cell cycle"/>
    <property type="evidence" value="ECO:0007669"/>
    <property type="project" value="UniProtKB-KW"/>
</dbReference>
<dbReference type="AlphaFoldDB" id="A0A1Y2EM54"/>
<comment type="subcellular location">
    <subcellularLocation>
        <location evidence="2">Cytoplasm</location>
        <location evidence="2">Cytoskeleton</location>
        <location evidence="2">Flagellum axoneme</location>
    </subcellularLocation>
    <subcellularLocation>
        <location evidence="1">Nucleus</location>
    </subcellularLocation>
</comment>
<keyword evidence="18" id="KW-1185">Reference proteome</keyword>
<organism evidence="17 18">
    <name type="scientific">Neocallimastix californiae</name>
    <dbReference type="NCBI Taxonomy" id="1754190"/>
    <lineage>
        <taxon>Eukaryota</taxon>
        <taxon>Fungi</taxon>
        <taxon>Fungi incertae sedis</taxon>
        <taxon>Chytridiomycota</taxon>
        <taxon>Chytridiomycota incertae sedis</taxon>
        <taxon>Neocallimastigomycetes</taxon>
        <taxon>Neocallimastigales</taxon>
        <taxon>Neocallimastigaceae</taxon>
        <taxon>Neocallimastix</taxon>
    </lineage>
</organism>
<feature type="coiled-coil region" evidence="14">
    <location>
        <begin position="399"/>
        <end position="518"/>
    </location>
</feature>
<dbReference type="InterPro" id="IPR026504">
    <property type="entry name" value="MNS1"/>
</dbReference>
<keyword evidence="5" id="KW-0963">Cytoplasm</keyword>
<sequence>MTSLNRKRNNEGDNRFPNYLDLPPHDRGKGHMLYKNIESDYSITNREKIAEQLKQDVSASLTHESDNRVENLRKYRNGIGLNEDRIASLINEREEMKRKRREAIQKMNEDTIDQAQYDLKFHNQIRMKKYLQQLWLNSPELRDLEAKLNLAYVNKERDMQKREKRLKEERKRMEEEAMSKKLLKDYEDFKKEEADKKVHEFYVSKNYSLELDHQLNELEQRKIRESEQVTKDKEAIDKIVKKILDEDEKQRKYEIEKKKEFQKGIEEFIQNKQLQKEEEEYILMKEEENINEYNKKKEERKGKYDELRRIRENNKNIIYKKLADEIERNEKEKEMVNQIRIELYEEKQAEIEQRKADLLFQKKIRQRIELIESFQEQILYKKKKLQEEHEVEKLYKQQIAKQAEDYKKLELMNEQKRRMKKLEYAREMERLIKERDLYIANKKKQEEEETHKLEELEKLRLEVVEAERQRLLKEHATQLVGYLPKGVIRDENDLKLFDEKLQKQFEELQITKQKNKRNIPPSSYLY</sequence>
<feature type="coiled-coil region" evidence="14">
    <location>
        <begin position="208"/>
        <end position="235"/>
    </location>
</feature>
<evidence type="ECO:0000313" key="17">
    <source>
        <dbReference type="EMBL" id="ORY72618.1"/>
    </source>
</evidence>
<evidence type="ECO:0000256" key="12">
    <source>
        <dbReference type="ARBA" id="ARBA00023273"/>
    </source>
</evidence>